<feature type="region of interest" description="Disordered" evidence="1">
    <location>
        <begin position="30"/>
        <end position="61"/>
    </location>
</feature>
<organism evidence="3 4">
    <name type="scientific">Ignelater luminosus</name>
    <name type="common">Cucubano</name>
    <name type="synonym">Pyrophorus luminosus</name>
    <dbReference type="NCBI Taxonomy" id="2038154"/>
    <lineage>
        <taxon>Eukaryota</taxon>
        <taxon>Metazoa</taxon>
        <taxon>Ecdysozoa</taxon>
        <taxon>Arthropoda</taxon>
        <taxon>Hexapoda</taxon>
        <taxon>Insecta</taxon>
        <taxon>Pterygota</taxon>
        <taxon>Neoptera</taxon>
        <taxon>Endopterygota</taxon>
        <taxon>Coleoptera</taxon>
        <taxon>Polyphaga</taxon>
        <taxon>Elateriformia</taxon>
        <taxon>Elateroidea</taxon>
        <taxon>Elateridae</taxon>
        <taxon>Agrypninae</taxon>
        <taxon>Pyrophorini</taxon>
        <taxon>Ignelater</taxon>
    </lineage>
</organism>
<sequence>MREHLITAPQIGKLYGAAFLKAAQVETAVSKNAATPGPSRSKARKNKPSVQSPQTPVQEETPVGLFLISPEDILPLSDFPFPPTLRKIKKQIENPESKSLDSEHDDQIYGKFGDSPYVSEDSQNGGSNDDGEATDELEEEDFVIVRFQAKSTFIHYIAKIPETGNDDLEVQFLRRHRTTLAFRYPHVGDVLEVPREFLFAFQMEIKIDWTSETLLSDAELLHIVNNFLYENIPNDFDFQNDKKSDDDSAELCSTDIKVWKWKDNKIVHFANNFHECEVITVKRTQKDGSKADIVAPLVVKDYNTLMGGVDHAHRLRTVYGLNRRSTKWCHKLFWGLIDITFVNTYIIFCDIREKQSLLEFKKEVAMGLMTHKVCATQGRRENIETDPLKRKRGVSYSVPANKMGTTNKRSREKPREKWNNELGKCLEKIGMEWKDAETLAKKRRSGERK</sequence>
<proteinExistence type="predicted"/>
<reference evidence="3" key="1">
    <citation type="submission" date="2019-08" db="EMBL/GenBank/DDBJ databases">
        <title>The genome of the North American firefly Photinus pyralis.</title>
        <authorList>
            <consortium name="Photinus pyralis genome working group"/>
            <person name="Fallon T.R."/>
            <person name="Sander Lower S.E."/>
            <person name="Weng J.-K."/>
        </authorList>
    </citation>
    <scope>NUCLEOTIDE SEQUENCE</scope>
    <source>
        <strain evidence="3">TRF0915ILg1</strain>
        <tissue evidence="3">Whole body</tissue>
    </source>
</reference>
<feature type="compositionally biased region" description="Polar residues" evidence="1">
    <location>
        <begin position="48"/>
        <end position="58"/>
    </location>
</feature>
<accession>A0A8K0C659</accession>
<evidence type="ECO:0000259" key="2">
    <source>
        <dbReference type="Pfam" id="PF13843"/>
    </source>
</evidence>
<dbReference type="InterPro" id="IPR029526">
    <property type="entry name" value="PGBD"/>
</dbReference>
<dbReference type="EMBL" id="VTPC01090708">
    <property type="protein sequence ID" value="KAF2881690.1"/>
    <property type="molecule type" value="Genomic_DNA"/>
</dbReference>
<dbReference type="OrthoDB" id="75807at2759"/>
<feature type="region of interest" description="Disordered" evidence="1">
    <location>
        <begin position="398"/>
        <end position="417"/>
    </location>
</feature>
<comment type="caution">
    <text evidence="3">The sequence shown here is derived from an EMBL/GenBank/DDBJ whole genome shotgun (WGS) entry which is preliminary data.</text>
</comment>
<dbReference type="AlphaFoldDB" id="A0A8K0C659"/>
<evidence type="ECO:0000313" key="3">
    <source>
        <dbReference type="EMBL" id="KAF2881690.1"/>
    </source>
</evidence>
<keyword evidence="4" id="KW-1185">Reference proteome</keyword>
<feature type="region of interest" description="Disordered" evidence="1">
    <location>
        <begin position="111"/>
        <end position="135"/>
    </location>
</feature>
<name>A0A8K0C659_IGNLU</name>
<gene>
    <name evidence="3" type="ORF">ILUMI_24472</name>
</gene>
<dbReference type="PANTHER" id="PTHR47272">
    <property type="entry name" value="DDE_TNP_1_7 DOMAIN-CONTAINING PROTEIN"/>
    <property type="match status" value="1"/>
</dbReference>
<evidence type="ECO:0000256" key="1">
    <source>
        <dbReference type="SAM" id="MobiDB-lite"/>
    </source>
</evidence>
<protein>
    <recommendedName>
        <fullName evidence="2">PiggyBac transposable element-derived protein domain-containing protein</fullName>
    </recommendedName>
</protein>
<dbReference type="Pfam" id="PF13843">
    <property type="entry name" value="DDE_Tnp_1_7"/>
    <property type="match status" value="1"/>
</dbReference>
<evidence type="ECO:0000313" key="4">
    <source>
        <dbReference type="Proteomes" id="UP000801492"/>
    </source>
</evidence>
<dbReference type="Proteomes" id="UP000801492">
    <property type="component" value="Unassembled WGS sequence"/>
</dbReference>
<feature type="domain" description="PiggyBac transposable element-derived protein" evidence="2">
    <location>
        <begin position="231"/>
        <end position="345"/>
    </location>
</feature>